<dbReference type="AlphaFoldDB" id="A0A2S7MXD7"/>
<proteinExistence type="predicted"/>
<sequence>MSPTEEAISYFKGRAGFSRLFLKFADRIESLGGVGGTVALTNLTEQEKIVLRNWFQKDYATKKSVQISLKKFEDKFQDTKFEGASLFDVVEGVIGRQLVFKKDKQYESESLKRRFFEELKDRYNTAYTSILTASILAKDSITLGFTAAYNRNEFNSIEKIYKALSMLPLEKPLRLPLFAEQVTGNPHGLDNDSKLISALQLIRAELHGGEVQRSLNAEYINQLLFEFGIMKDDITNYVSLYGFIGERNEQKLGSWEESFKEGSVRNEPLREIVKLEKIYPIKKGSPVFVLENSGVFSSVIDEIEGLPVSVICTHGQIKLAAFQVIKKLVEQGCQIYYSGDFDPEGISIACSLARRYPENVHYWRYSVEDYLNSLSEVELDASRLQKLNNIQDERLSSLLKQIEETRKAAYQEKQISALVKDIKEKQTGIQTGITFLGKKFEQ</sequence>
<evidence type="ECO:0000259" key="1">
    <source>
        <dbReference type="Pfam" id="PF09664"/>
    </source>
</evidence>
<dbReference type="Pfam" id="PF09664">
    <property type="entry name" value="DUF2399"/>
    <property type="match status" value="1"/>
</dbReference>
<dbReference type="Pfam" id="PF11796">
    <property type="entry name" value="DUF3323"/>
    <property type="match status" value="1"/>
</dbReference>
<gene>
    <name evidence="3" type="ORF">CYL18_14480</name>
</gene>
<protein>
    <recommendedName>
        <fullName evidence="5">TIGR02679 family protein</fullName>
    </recommendedName>
</protein>
<evidence type="ECO:0008006" key="5">
    <source>
        <dbReference type="Google" id="ProtNLM"/>
    </source>
</evidence>
<accession>A0A2S7MXD7</accession>
<evidence type="ECO:0000313" key="3">
    <source>
        <dbReference type="EMBL" id="PQD94417.1"/>
    </source>
</evidence>
<reference evidence="3 4" key="1">
    <citation type="submission" date="2017-12" db="EMBL/GenBank/DDBJ databases">
        <title>Taxonomic description and draft genome of Pradoshia cofamensis Gen. nov., sp. nov., a thermotolerant bacillale isolated from anterior gut of earthworm Eisenia fetida.</title>
        <authorList>
            <person name="Saha T."/>
            <person name="Chakraborty R."/>
        </authorList>
    </citation>
    <scope>NUCLEOTIDE SEQUENCE [LARGE SCALE GENOMIC DNA]</scope>
    <source>
        <strain evidence="3 4">EAG3</strain>
    </source>
</reference>
<feature type="domain" description="DUF2399" evidence="1">
    <location>
        <begin position="269"/>
        <end position="422"/>
    </location>
</feature>
<dbReference type="InterPro" id="IPR024466">
    <property type="entry name" value="CHP02679_N"/>
</dbReference>
<feature type="domain" description="Conserved hypothetical protein CHP02679 N terminus" evidence="2">
    <location>
        <begin position="35"/>
        <end position="243"/>
    </location>
</feature>
<name>A0A2S7MXD7_9BACI</name>
<dbReference type="Proteomes" id="UP000239663">
    <property type="component" value="Unassembled WGS sequence"/>
</dbReference>
<organism evidence="3 4">
    <name type="scientific">Pradoshia eiseniae</name>
    <dbReference type="NCBI Taxonomy" id="2064768"/>
    <lineage>
        <taxon>Bacteria</taxon>
        <taxon>Bacillati</taxon>
        <taxon>Bacillota</taxon>
        <taxon>Bacilli</taxon>
        <taxon>Bacillales</taxon>
        <taxon>Bacillaceae</taxon>
        <taxon>Pradoshia</taxon>
    </lineage>
</organism>
<dbReference type="InterPro" id="IPR024465">
    <property type="entry name" value="DUF2399"/>
</dbReference>
<comment type="caution">
    <text evidence="3">The sequence shown here is derived from an EMBL/GenBank/DDBJ whole genome shotgun (WGS) entry which is preliminary data.</text>
</comment>
<dbReference type="OrthoDB" id="1661308at2"/>
<evidence type="ECO:0000259" key="2">
    <source>
        <dbReference type="Pfam" id="PF11796"/>
    </source>
</evidence>
<keyword evidence="4" id="KW-1185">Reference proteome</keyword>
<dbReference type="EMBL" id="PKOZ01000010">
    <property type="protein sequence ID" value="PQD94417.1"/>
    <property type="molecule type" value="Genomic_DNA"/>
</dbReference>
<evidence type="ECO:0000313" key="4">
    <source>
        <dbReference type="Proteomes" id="UP000239663"/>
    </source>
</evidence>
<dbReference type="RefSeq" id="WP_104850248.1">
    <property type="nucleotide sequence ID" value="NZ_PKOZ01000010.1"/>
</dbReference>
<dbReference type="Gene3D" id="3.40.1360.10">
    <property type="match status" value="1"/>
</dbReference>